<dbReference type="GO" id="GO:0006357">
    <property type="term" value="P:regulation of transcription by RNA polymerase II"/>
    <property type="evidence" value="ECO:0007669"/>
    <property type="project" value="TreeGrafter"/>
</dbReference>
<evidence type="ECO:0000259" key="10">
    <source>
        <dbReference type="PROSITE" id="PS50157"/>
    </source>
</evidence>
<sequence>MASRSVKKRKLIDRGGDSESIPKKARPELDDEDSQSEYSQDFLDTDIDDEPTSTPRTPITTSRASSEANRLYCYHCPIENCDRSFNRPCRLAEHIRTHTNERPYVCTHAGCDKAYRRSTHLKHHLTSIHGGERKFVCDWEGCGKNFVTGQRMRAHRKTHDSNERKEQFRCKEYPPCNEVFRKHSTLQAHINVKHLGELPYPCNYVDEATGERCTCGFETAQNLKRHTATVHSGPRYFCNICTAADEAAEAGNDTSSPPTNPVGFQTYPQLQAHIAEAHPPTCEHCGMKCATKATLKAHIEIAHGTPLDARRNFPCPHCDRAFTKKGNLNVHIQAIHNKAKPFVCGEFNVNKSKVVEIIAWTGEGACGHAASTKQGLEEHIRTAHLGLEGMPKLRKKARGIDTAPKPTKKRGANPTTLSNLTGVGYEESGRNIPCLVEGCAYRFTRDYDLEIHLKATHWLPDEEVEVMMAEMVVERKALEGGPFWIGGGETIYEEQYQGLGEPASYQTPYGNDVDMEDQEAESALDREMGIAGLPAFDVRNGLPWPAC</sequence>
<organism evidence="11 12">
    <name type="scientific">Lepidopterella palustris CBS 459.81</name>
    <dbReference type="NCBI Taxonomy" id="1314670"/>
    <lineage>
        <taxon>Eukaryota</taxon>
        <taxon>Fungi</taxon>
        <taxon>Dikarya</taxon>
        <taxon>Ascomycota</taxon>
        <taxon>Pezizomycotina</taxon>
        <taxon>Dothideomycetes</taxon>
        <taxon>Pleosporomycetidae</taxon>
        <taxon>Mytilinidiales</taxon>
        <taxon>Argynnaceae</taxon>
        <taxon>Lepidopterella</taxon>
    </lineage>
</organism>
<dbReference type="InterPro" id="IPR013087">
    <property type="entry name" value="Znf_C2H2_type"/>
</dbReference>
<keyword evidence="5" id="KW-0805">Transcription regulation</keyword>
<feature type="domain" description="C2H2-type" evidence="10">
    <location>
        <begin position="313"/>
        <end position="341"/>
    </location>
</feature>
<evidence type="ECO:0000256" key="4">
    <source>
        <dbReference type="ARBA" id="ARBA00022833"/>
    </source>
</evidence>
<dbReference type="InterPro" id="IPR051061">
    <property type="entry name" value="Zinc_finger_trans_reg"/>
</dbReference>
<evidence type="ECO:0000256" key="2">
    <source>
        <dbReference type="ARBA" id="ARBA00022723"/>
    </source>
</evidence>
<dbReference type="PANTHER" id="PTHR46179:SF13">
    <property type="entry name" value="C2H2-TYPE DOMAIN-CONTAINING PROTEIN"/>
    <property type="match status" value="1"/>
</dbReference>
<dbReference type="PROSITE" id="PS00028">
    <property type="entry name" value="ZINC_FINGER_C2H2_1"/>
    <property type="match status" value="5"/>
</dbReference>
<keyword evidence="7" id="KW-0539">Nucleus</keyword>
<reference evidence="11 12" key="1">
    <citation type="journal article" date="2016" name="Nat. Commun.">
        <title>Ectomycorrhizal ecology is imprinted in the genome of the dominant symbiotic fungus Cenococcum geophilum.</title>
        <authorList>
            <consortium name="DOE Joint Genome Institute"/>
            <person name="Peter M."/>
            <person name="Kohler A."/>
            <person name="Ohm R.A."/>
            <person name="Kuo A."/>
            <person name="Krutzmann J."/>
            <person name="Morin E."/>
            <person name="Arend M."/>
            <person name="Barry K.W."/>
            <person name="Binder M."/>
            <person name="Choi C."/>
            <person name="Clum A."/>
            <person name="Copeland A."/>
            <person name="Grisel N."/>
            <person name="Haridas S."/>
            <person name="Kipfer T."/>
            <person name="LaButti K."/>
            <person name="Lindquist E."/>
            <person name="Lipzen A."/>
            <person name="Maire R."/>
            <person name="Meier B."/>
            <person name="Mihaltcheva S."/>
            <person name="Molinier V."/>
            <person name="Murat C."/>
            <person name="Poggeler S."/>
            <person name="Quandt C.A."/>
            <person name="Sperisen C."/>
            <person name="Tritt A."/>
            <person name="Tisserant E."/>
            <person name="Crous P.W."/>
            <person name="Henrissat B."/>
            <person name="Nehls U."/>
            <person name="Egli S."/>
            <person name="Spatafora J.W."/>
            <person name="Grigoriev I.V."/>
            <person name="Martin F.M."/>
        </authorList>
    </citation>
    <scope>NUCLEOTIDE SEQUENCE [LARGE SCALE GENOMIC DNA]</scope>
    <source>
        <strain evidence="11 12">CBS 459.81</strain>
    </source>
</reference>
<dbReference type="GO" id="GO:0008270">
    <property type="term" value="F:zinc ion binding"/>
    <property type="evidence" value="ECO:0007669"/>
    <property type="project" value="UniProtKB-KW"/>
</dbReference>
<dbReference type="GO" id="GO:0005634">
    <property type="term" value="C:nucleus"/>
    <property type="evidence" value="ECO:0007669"/>
    <property type="project" value="UniProtKB-SubCell"/>
</dbReference>
<dbReference type="AlphaFoldDB" id="A0A8E2JAE9"/>
<gene>
    <name evidence="11" type="ORF">K432DRAFT_409613</name>
</gene>
<evidence type="ECO:0000256" key="3">
    <source>
        <dbReference type="ARBA" id="ARBA00022771"/>
    </source>
</evidence>
<dbReference type="PANTHER" id="PTHR46179">
    <property type="entry name" value="ZINC FINGER PROTEIN"/>
    <property type="match status" value="1"/>
</dbReference>
<evidence type="ECO:0000256" key="1">
    <source>
        <dbReference type="ARBA" id="ARBA00004123"/>
    </source>
</evidence>
<dbReference type="SUPFAM" id="SSF57667">
    <property type="entry name" value="beta-beta-alpha zinc fingers"/>
    <property type="match status" value="4"/>
</dbReference>
<keyword evidence="2" id="KW-0479">Metal-binding</keyword>
<feature type="region of interest" description="Disordered" evidence="9">
    <location>
        <begin position="1"/>
        <end position="63"/>
    </location>
</feature>
<feature type="region of interest" description="Disordered" evidence="9">
    <location>
        <begin position="401"/>
        <end position="420"/>
    </location>
</feature>
<feature type="compositionally biased region" description="Low complexity" evidence="9">
    <location>
        <begin position="52"/>
        <end position="63"/>
    </location>
</feature>
<feature type="compositionally biased region" description="Basic and acidic residues" evidence="9">
    <location>
        <begin position="12"/>
        <end position="28"/>
    </location>
</feature>
<proteinExistence type="predicted"/>
<evidence type="ECO:0000256" key="9">
    <source>
        <dbReference type="SAM" id="MobiDB-lite"/>
    </source>
</evidence>
<dbReference type="Gene3D" id="3.30.160.60">
    <property type="entry name" value="Classic Zinc Finger"/>
    <property type="match status" value="5"/>
</dbReference>
<name>A0A8E2JAE9_9PEZI</name>
<dbReference type="EMBL" id="KV745424">
    <property type="protein sequence ID" value="OCK74734.1"/>
    <property type="molecule type" value="Genomic_DNA"/>
</dbReference>
<feature type="domain" description="C2H2-type" evidence="10">
    <location>
        <begin position="200"/>
        <end position="236"/>
    </location>
</feature>
<accession>A0A8E2JAE9</accession>
<keyword evidence="12" id="KW-1185">Reference proteome</keyword>
<evidence type="ECO:0000256" key="8">
    <source>
        <dbReference type="PROSITE-ProRule" id="PRU00042"/>
    </source>
</evidence>
<dbReference type="Pfam" id="PF00096">
    <property type="entry name" value="zf-C2H2"/>
    <property type="match status" value="4"/>
</dbReference>
<dbReference type="SMART" id="SM00355">
    <property type="entry name" value="ZnF_C2H2"/>
    <property type="match status" value="10"/>
</dbReference>
<evidence type="ECO:0000313" key="12">
    <source>
        <dbReference type="Proteomes" id="UP000250266"/>
    </source>
</evidence>
<feature type="domain" description="C2H2-type" evidence="10">
    <location>
        <begin position="104"/>
        <end position="134"/>
    </location>
</feature>
<dbReference type="Proteomes" id="UP000250266">
    <property type="component" value="Unassembled WGS sequence"/>
</dbReference>
<comment type="subcellular location">
    <subcellularLocation>
        <location evidence="1">Nucleus</location>
    </subcellularLocation>
</comment>
<evidence type="ECO:0000313" key="11">
    <source>
        <dbReference type="EMBL" id="OCK74734.1"/>
    </source>
</evidence>
<keyword evidence="6" id="KW-0804">Transcription</keyword>
<dbReference type="InterPro" id="IPR036236">
    <property type="entry name" value="Znf_C2H2_sf"/>
</dbReference>
<dbReference type="OrthoDB" id="4748970at2759"/>
<protein>
    <recommendedName>
        <fullName evidence="10">C2H2-type domain-containing protein</fullName>
    </recommendedName>
</protein>
<keyword evidence="4" id="KW-0862">Zinc</keyword>
<feature type="compositionally biased region" description="Basic residues" evidence="9">
    <location>
        <begin position="1"/>
        <end position="11"/>
    </location>
</feature>
<evidence type="ECO:0000256" key="6">
    <source>
        <dbReference type="ARBA" id="ARBA00023163"/>
    </source>
</evidence>
<keyword evidence="3 8" id="KW-0863">Zinc-finger</keyword>
<feature type="domain" description="C2H2-type" evidence="10">
    <location>
        <begin position="74"/>
        <end position="103"/>
    </location>
</feature>
<evidence type="ECO:0000256" key="7">
    <source>
        <dbReference type="ARBA" id="ARBA00023242"/>
    </source>
</evidence>
<feature type="domain" description="C2H2-type" evidence="10">
    <location>
        <begin position="135"/>
        <end position="164"/>
    </location>
</feature>
<feature type="domain" description="C2H2-type" evidence="10">
    <location>
        <begin position="168"/>
        <end position="199"/>
    </location>
</feature>
<evidence type="ECO:0000256" key="5">
    <source>
        <dbReference type="ARBA" id="ARBA00023015"/>
    </source>
</evidence>
<dbReference type="PROSITE" id="PS50157">
    <property type="entry name" value="ZINC_FINGER_C2H2_2"/>
    <property type="match status" value="6"/>
</dbReference>